<evidence type="ECO:0000256" key="1">
    <source>
        <dbReference type="ARBA" id="ARBA00001957"/>
    </source>
</evidence>
<dbReference type="GO" id="GO:0072330">
    <property type="term" value="P:monocarboxylic acid biosynthetic process"/>
    <property type="evidence" value="ECO:0007669"/>
    <property type="project" value="UniProtKB-ARBA"/>
</dbReference>
<evidence type="ECO:0000256" key="2">
    <source>
        <dbReference type="ARBA" id="ARBA00006432"/>
    </source>
</evidence>
<dbReference type="FunFam" id="1.10.1200.10:FF:000016">
    <property type="entry name" value="Non-ribosomal peptide synthase"/>
    <property type="match status" value="2"/>
</dbReference>
<dbReference type="InterPro" id="IPR006162">
    <property type="entry name" value="Ppantetheine_attach_site"/>
</dbReference>
<dbReference type="SUPFAM" id="SSF51197">
    <property type="entry name" value="Clavaminate synthase-like"/>
    <property type="match status" value="1"/>
</dbReference>
<organism evidence="7 8">
    <name type="scientific">Dictyobacter arantiisoli</name>
    <dbReference type="NCBI Taxonomy" id="2014874"/>
    <lineage>
        <taxon>Bacteria</taxon>
        <taxon>Bacillati</taxon>
        <taxon>Chloroflexota</taxon>
        <taxon>Ktedonobacteria</taxon>
        <taxon>Ktedonobacterales</taxon>
        <taxon>Dictyobacteraceae</taxon>
        <taxon>Dictyobacter</taxon>
    </lineage>
</organism>
<evidence type="ECO:0000256" key="4">
    <source>
        <dbReference type="ARBA" id="ARBA00022553"/>
    </source>
</evidence>
<dbReference type="GO" id="GO:0044550">
    <property type="term" value="P:secondary metabolite biosynthetic process"/>
    <property type="evidence" value="ECO:0007669"/>
    <property type="project" value="UniProtKB-ARBA"/>
</dbReference>
<feature type="domain" description="Carrier" evidence="6">
    <location>
        <begin position="985"/>
        <end position="1060"/>
    </location>
</feature>
<dbReference type="InterPro" id="IPR003819">
    <property type="entry name" value="TauD/TfdA-like"/>
</dbReference>
<dbReference type="InterPro" id="IPR000873">
    <property type="entry name" value="AMP-dep_synth/lig_dom"/>
</dbReference>
<gene>
    <name evidence="7" type="ORF">KDI_19220</name>
</gene>
<dbReference type="RefSeq" id="WP_149401349.1">
    <property type="nucleotide sequence ID" value="NZ_BIXY01000022.1"/>
</dbReference>
<dbReference type="OrthoDB" id="51171at2"/>
<dbReference type="Gene3D" id="3.40.50.980">
    <property type="match status" value="6"/>
</dbReference>
<evidence type="ECO:0000256" key="3">
    <source>
        <dbReference type="ARBA" id="ARBA00022450"/>
    </source>
</evidence>
<dbReference type="GO" id="GO:0008610">
    <property type="term" value="P:lipid biosynthetic process"/>
    <property type="evidence" value="ECO:0007669"/>
    <property type="project" value="UniProtKB-ARBA"/>
</dbReference>
<dbReference type="InterPro" id="IPR023213">
    <property type="entry name" value="CAT-like_dom_sf"/>
</dbReference>
<dbReference type="InterPro" id="IPR045851">
    <property type="entry name" value="AMP-bd_C_sf"/>
</dbReference>
<dbReference type="InterPro" id="IPR020845">
    <property type="entry name" value="AMP-binding_CS"/>
</dbReference>
<dbReference type="FunFam" id="3.30.300.30:FF:000010">
    <property type="entry name" value="Enterobactin synthetase component F"/>
    <property type="match status" value="3"/>
</dbReference>
<dbReference type="Gene3D" id="3.30.300.30">
    <property type="match status" value="3"/>
</dbReference>
<dbReference type="GO" id="GO:0016491">
    <property type="term" value="F:oxidoreductase activity"/>
    <property type="evidence" value="ECO:0007669"/>
    <property type="project" value="UniProtKB-KW"/>
</dbReference>
<dbReference type="Pfam" id="PF00501">
    <property type="entry name" value="AMP-binding"/>
    <property type="match status" value="3"/>
</dbReference>
<dbReference type="Pfam" id="PF13193">
    <property type="entry name" value="AMP-binding_C"/>
    <property type="match status" value="3"/>
</dbReference>
<dbReference type="Gene3D" id="3.30.559.10">
    <property type="entry name" value="Chloramphenicol acetyltransferase-like domain"/>
    <property type="match status" value="4"/>
</dbReference>
<evidence type="ECO:0000313" key="7">
    <source>
        <dbReference type="EMBL" id="GCF08358.1"/>
    </source>
</evidence>
<dbReference type="InterPro" id="IPR010071">
    <property type="entry name" value="AA_adenyl_dom"/>
</dbReference>
<dbReference type="FunFam" id="3.30.559.30:FF:000001">
    <property type="entry name" value="Non-ribosomal peptide synthetase"/>
    <property type="match status" value="1"/>
</dbReference>
<dbReference type="FunFam" id="3.30.559.10:FF:000012">
    <property type="entry name" value="Non-ribosomal peptide synthetase"/>
    <property type="match status" value="3"/>
</dbReference>
<dbReference type="InterPro" id="IPR025110">
    <property type="entry name" value="AMP-bd_C"/>
</dbReference>
<accession>A0A5A5TAD2</accession>
<comment type="similarity">
    <text evidence="2">Belongs to the ATP-dependent AMP-binding enzyme family.</text>
</comment>
<dbReference type="FunFam" id="2.30.38.10:FF:000001">
    <property type="entry name" value="Non-ribosomal peptide synthetase PvdI"/>
    <property type="match status" value="1"/>
</dbReference>
<dbReference type="PANTHER" id="PTHR45527:SF1">
    <property type="entry name" value="FATTY ACID SYNTHASE"/>
    <property type="match status" value="1"/>
</dbReference>
<dbReference type="Proteomes" id="UP000322530">
    <property type="component" value="Unassembled WGS sequence"/>
</dbReference>
<sequence>MHMAGLQGSRLSIQQTHQWGLQQDQQAYWVQCVFSLEGPLQLTMLHLAFEDVIRQHKILRTVFHRLPGMDVPLQVVNPEAELVWDDADLQDLDPLAQQLHVENALAEVRMSPHDLSNGPVVSVTLLKCAASRTLLLISIPALCADIPTLKHFVAEVAQAYLAHFYNKSDSDDEILQYSDVSAWQYEILEEEDARLRQTFWTQKDLSHMPSLLLPFSRTSVAELDMHTPFHPQKMTIAPSYPLPSVANLEQQGIVPATFLLACWQILLWRVTGEADIPLGVAFDGRNYEELENTLGPYTRFVPVLADLREDTTFEQLLKQLQSTIDLSSEAQIYFNWHNMPAYRDKPLTSHFFPLSFEFEQWPKIVAEDVHFLFRESFGGSERFVLRLVVQQVENTLQCELQYDATYIQPEQARHMLNALYTLLRFAPTQQQRPISRLPIIERSEQERLLAIFRGPQQDYPAQTLPQLFEEQAEKYAGQIAVISGDQQLTYEQLHTRANRLAHWLRQHGVGPDILVCLYLERSMDGLVSLLAVLKAGGAYVPLDPDSPLDRLAFQLEDTQAPIILTQEHLLPRLPTFTGQIFCLDRDEALLANKPTTNPPAITQANHLAYVMYTSGSTGMPKGVLIRQSSVLNYIYDMCKRIAPQSGLHFATVSTLAADLGNTSIFSSLASGGCLHILSYETLTSGETFADYIQQHPVDVLKIVPSHLQALLASSNKREILPRRYLVLGGETLTHSLLHTIQQRGARCAIINHYGPTETTIGALVNELGILPSQESNAAPLSHDEMSNVPIGYPISNVQICIVDQYQQIVPVGVTGELLISGDGLSAGYLHQEELTQARFLPHPFFKESHQYVYKTNDLARYTADGLIEFIGRADRQVKLRGYRIELGEIETNLRRHPRILEAVAVLREEASADKRIIAYVVNDQLATPSPLELRKFLQKALPEYMIPTLIMPLPALPLTANGKINYRALPLPEQGISNTRSPYVAPRNPIEEVLIAIWQDVLQIPNPGIHDDFFAAGGHSLLVTQLISRVQTTLQVNLPITSVFEAPTVARLATLVGSALRGNQAQAVLPLTAISRDQDLPLSFSQQRLWFLHRLDPDSPAYNVPFALHMKGDLSIEALEYSLGEVVRRHEILRTTFVTQNELTLQRIHPWSEYSLEQKELYATTRQKREEEILRQRQEEARRPFDLTQGPLFRATLLHLDEKDYVLLLTMHHIVSDGWSNSILFREIQTFYTAYREKEPAQLTDIPVQYADYAFWQHQYLQGDILNTQLSYWTQQLAGISPLDLPTDYPRPGVQGFRGTELNYQIAHALVADLKQLGQNEGTTLFMTLLAAFQVLLAHYSGQDDIAVGTPTANRHHAGIENLIGPFINTLVLRTNLAGNPTFLEVLQRVRSVSLEAYAHQDLPFEKIVEAIQPERDLSRTPLFQVMFGLQNLPMPDVSLDGLALTPYQGENSTSKFDLSLTTVENEQGLLCIVEYSTDLFKKETVQRMMQGWHTLLQALVNAPQRHIAELPAVGPDEQARLQIYNQGPQLTIPEPYSTHRCFEEQVQLTPEAIALHCGEDQLSYQELNRCANRLAHQLQDQGVGPETLVALLAEREIHFLIAVLAIFKAGGVYLPLDPLHPAGRIQQTLHNSGCEFLLTTHAFTTMVEQIAVEPQLPVHVSYIEDLLKQAQSEENLPVPAIPHHLAYIIYTSGSTGLPKGAMIEHAGMLNHLYAKITDLQLTAQDTIAQTASQCFDISVWQFLAALLVGGRVTIFPDSIAHDPAQMLLALKRHAITIYEVVPSVLKFLLDTLQESPYSAQPLPTLRNLLVTGEALPPALYHRWLTFQSSTPMINAYGPTECSDDVTHHIMTRPTAEMASSVSIGRPVINTQIYVLDRLCYPVPLGAYGEIYVGGIGVGRGYFNNPHGTAEVFLPDPFSAREGARLYKTGDRARYLADGTIEFVGRIDYQVKIRGFRIELGEIETQLRYYPEVKDVVVMVRGDNPEDRYLVAYLVTNMVIDKSDLHAFLKEKLPNYMIPTTFLLLDKLPLTTNGKVDLHALPTPDINQSGTGISYLAPRTSLEKTLAHIWEQILGREQISITDNFFEHGGHSLLATRVIAQASEAFQCELPLRTIFEAPTIMSFAHYIENIQRNRTARLLPALQPVARPASIPLSFAQQRLWFLDQLERGTSAYNVPAALRLSGPFSIQAFTGSIQQIVQRHESLRTIFTAPQGTPIQVITPFTPIQVPLLDLRTLPSTMQEEQVQLLAQQEARSSFDLACGPLLRIHLIRLKEEEHILLLNMHHIILDDWSIDVLGGELTTLYQMAVRGETSTLPALPIQYADYTLWQRAWLKGDILQEQLDYWLHQLADAPTTLNFPLDRPRPAQQSYAGAHESLMLPLMLHRKLEQLSQQEGATLFMTLLASFQVLLMRYSGQTDIIVGTSVANRTQQNLENLIGFFVNTLAMRIDLSQNPSFRQVMAQIREVALQAYAHQDLTFEQLITQLPIERNLSYHPLFQVAFEFQHAPFSTLELADVSWSPLEFARTTAKFDLELTLAEEEQGLLCMMVYNTDLFDADTIRRVLGHFQTLLEGIVSDPDQRVSALPLLNTDERDLLLLHWNQTQRELPQPLLFTQLFEQNVACIPDRIAVCDQQGQLTYAALWQRVQQLASILQHMGVRPEALVGIYLERSTDFLVSVLAIWQCAAAYVPLDPAYPAERLQFILDHAQAPLLITSMALAESLPQEHTKTLYMEQLPELAGAEPGPGFPLHSQQLAYVIYTSGSTGVPKGVMVTHEGMLNHLWAKVATLELGESDVVAQTASQSFDISVWQFLAVLLQRGQVQILPDTISHDPFQLLRAIRERAVSILQVVPSLLRALLDEPGSSPYLQAELRWVIVTGEAMPIDLCQRWWGQHASIKLLNAYGPTECSDDVTHALLALQEEKEPNWRVPIGSAIANTQLYILDVHLQPVPIGVPGELYIGGIPVARGYWHRPEITAARFLPDPFSSQAGSRLYQTGDLVRYLPNGTLEYLGRLDQQVKLRGYRIELEEIQAILHQHPDVQDAVVIVREDIANDKRLVAYYVAQADIDFSLTELRAHVSKQLPEYMVPSAFVQMPVLPLTPNGKLDLKALPEPDLPQDPAHAFALPLTPIETTLVTIMTEVLGIEHISRSDNFFALGGHSLLATRVVAQAREAFQVELPLRTLFELPTIAALSQHIASLRQSGTSRLLPEILPAERPENIPLSFAQQRLWFLDQLEPESSVYNISNALHLSGPLVVQTLANSIQQIVQRHENLRTTFVSRQGIPTQVITPVSLLHLPVFDLQGLQTTTQEKMIQQLAQQEAAFHFNLTVGPLLHIRLLRLAQEEHVLLFNIHHIVSDAWSENVLINELTILYRAALTGERASLPGLPIQYADYALWQQKWLQGDIFTHLTEYWKQQLANIPPLLPLPTSKPRPLVQNSEGKNYRCTIESSLANNLKQMSQETNVTTFMTFLTAFSMLLGYYSKQEDIVIGTDVANRSHQKTEALIGFFVNQLVLRINLSDDLPFQQLLQRVSATTLDAYTHQDMPFDSLVQILNPQRSNSYLPLFQVKILFIDAQKQQFALPDLNIQPVDIENTTSKLDITLFLVDNGQEITATWQYQPDLFSEEMIANMAQHYQTLLSNIVAYPHERLSKLQRITETARRKQTMKSQKNQPANSRIKALKSITPKLVSYSQEEFVRIGSLSPDSSFPLVVQPNKEDIQLVQWAHSNREYLEKELLQHGAILFRGFNIDTPPVFEDFALVFTDTLFNENGEHPRVSVSGNVYTPVFFPPEEHLLWHNENSFNQHGPMKIWFACARPADQGGETPIVDSRKVFERLDPKIRERFLQKNIMYVRNYSDELGLNWQEVFRTTDRAEVEAKCRAEALEFEWKDKDHFKTLCVRPAVVRHPKTGEFSWFNQAQHWHPACLNPQTRSALQSLFKKENFPRNCYYGDGTPIEDSVMEEICHVYQELEVSFPWQRGDVIMLDNILVAHARKPFQGERKILVAMGEMVDYTKFQA</sequence>
<dbReference type="Gene3D" id="2.30.38.10">
    <property type="entry name" value="Luciferase, Domain 3"/>
    <property type="match status" value="3"/>
</dbReference>
<dbReference type="SMART" id="SM00823">
    <property type="entry name" value="PKS_PP"/>
    <property type="match status" value="3"/>
</dbReference>
<dbReference type="NCBIfam" id="TIGR01733">
    <property type="entry name" value="AA-adenyl-dom"/>
    <property type="match status" value="3"/>
</dbReference>
<dbReference type="CDD" id="cd19531">
    <property type="entry name" value="LCL_NRPS-like"/>
    <property type="match status" value="3"/>
</dbReference>
<keyword evidence="4" id="KW-0597">Phosphoprotein</keyword>
<dbReference type="Pfam" id="PF00550">
    <property type="entry name" value="PP-binding"/>
    <property type="match status" value="3"/>
</dbReference>
<keyword evidence="5" id="KW-0560">Oxidoreductase</keyword>
<keyword evidence="8" id="KW-1185">Reference proteome</keyword>
<keyword evidence="3" id="KW-0596">Phosphopantetheine</keyword>
<feature type="domain" description="Carrier" evidence="6">
    <location>
        <begin position="2057"/>
        <end position="2132"/>
    </location>
</feature>
<evidence type="ECO:0000256" key="5">
    <source>
        <dbReference type="ARBA" id="ARBA00023002"/>
    </source>
</evidence>
<dbReference type="InterPro" id="IPR001242">
    <property type="entry name" value="Condensation_dom"/>
</dbReference>
<dbReference type="CDD" id="cd05930">
    <property type="entry name" value="A_NRPS"/>
    <property type="match status" value="3"/>
</dbReference>
<dbReference type="FunFam" id="1.10.1200.10:FF:000005">
    <property type="entry name" value="Nonribosomal peptide synthetase 1"/>
    <property type="match status" value="1"/>
</dbReference>
<dbReference type="InterPro" id="IPR020806">
    <property type="entry name" value="PKS_PP-bd"/>
</dbReference>
<dbReference type="EMBL" id="BIXY01000022">
    <property type="protein sequence ID" value="GCF08358.1"/>
    <property type="molecule type" value="Genomic_DNA"/>
</dbReference>
<dbReference type="FunFam" id="3.40.50.980:FF:000001">
    <property type="entry name" value="Non-ribosomal peptide synthetase"/>
    <property type="match status" value="3"/>
</dbReference>
<proteinExistence type="inferred from homology"/>
<comment type="caution">
    <text evidence="7">The sequence shown here is derived from an EMBL/GenBank/DDBJ whole genome shotgun (WGS) entry which is preliminary data.</text>
</comment>
<dbReference type="PROSITE" id="PS50075">
    <property type="entry name" value="CARRIER"/>
    <property type="match status" value="3"/>
</dbReference>
<dbReference type="GO" id="GO:0005829">
    <property type="term" value="C:cytosol"/>
    <property type="evidence" value="ECO:0007669"/>
    <property type="project" value="TreeGrafter"/>
</dbReference>
<dbReference type="GO" id="GO:0043041">
    <property type="term" value="P:amino acid activation for nonribosomal peptide biosynthetic process"/>
    <property type="evidence" value="ECO:0007669"/>
    <property type="project" value="TreeGrafter"/>
</dbReference>
<dbReference type="PANTHER" id="PTHR45527">
    <property type="entry name" value="NONRIBOSOMAL PEPTIDE SYNTHETASE"/>
    <property type="match status" value="1"/>
</dbReference>
<evidence type="ECO:0000313" key="8">
    <source>
        <dbReference type="Proteomes" id="UP000322530"/>
    </source>
</evidence>
<dbReference type="Gene3D" id="1.10.1200.10">
    <property type="entry name" value="ACP-like"/>
    <property type="match status" value="3"/>
</dbReference>
<dbReference type="Gene3D" id="3.30.559.30">
    <property type="entry name" value="Nonribosomal peptide synthetase, condensation domain"/>
    <property type="match status" value="4"/>
</dbReference>
<dbReference type="NCBIfam" id="NF003417">
    <property type="entry name" value="PRK04813.1"/>
    <property type="match status" value="3"/>
</dbReference>
<reference evidence="7 8" key="1">
    <citation type="submission" date="2019-01" db="EMBL/GenBank/DDBJ databases">
        <title>Draft genome sequence of Dictyobacter sp. Uno17.</title>
        <authorList>
            <person name="Wang C.M."/>
            <person name="Zheng Y."/>
            <person name="Sakai Y."/>
            <person name="Abe K."/>
            <person name="Yokota A."/>
            <person name="Yabe S."/>
        </authorList>
    </citation>
    <scope>NUCLEOTIDE SEQUENCE [LARGE SCALE GENOMIC DNA]</scope>
    <source>
        <strain evidence="7 8">Uno17</strain>
    </source>
</reference>
<dbReference type="SUPFAM" id="SSF56801">
    <property type="entry name" value="Acetyl-CoA synthetase-like"/>
    <property type="match status" value="3"/>
</dbReference>
<dbReference type="Pfam" id="PF02668">
    <property type="entry name" value="TauD"/>
    <property type="match status" value="1"/>
</dbReference>
<dbReference type="InterPro" id="IPR009081">
    <property type="entry name" value="PP-bd_ACP"/>
</dbReference>
<dbReference type="Gene3D" id="3.60.130.10">
    <property type="entry name" value="Clavaminate synthase-like"/>
    <property type="match status" value="1"/>
</dbReference>
<name>A0A5A5TAD2_9CHLR</name>
<dbReference type="PROSITE" id="PS00012">
    <property type="entry name" value="PHOSPHOPANTETHEINE"/>
    <property type="match status" value="2"/>
</dbReference>
<comment type="cofactor">
    <cofactor evidence="1">
        <name>pantetheine 4'-phosphate</name>
        <dbReference type="ChEBI" id="CHEBI:47942"/>
    </cofactor>
</comment>
<dbReference type="PROSITE" id="PS00455">
    <property type="entry name" value="AMP_BINDING"/>
    <property type="match status" value="3"/>
</dbReference>
<dbReference type="InterPro" id="IPR036736">
    <property type="entry name" value="ACP-like_sf"/>
</dbReference>
<dbReference type="GO" id="GO:0031177">
    <property type="term" value="F:phosphopantetheine binding"/>
    <property type="evidence" value="ECO:0007669"/>
    <property type="project" value="InterPro"/>
</dbReference>
<dbReference type="SUPFAM" id="SSF47336">
    <property type="entry name" value="ACP-like"/>
    <property type="match status" value="3"/>
</dbReference>
<evidence type="ECO:0000259" key="6">
    <source>
        <dbReference type="PROSITE" id="PS50075"/>
    </source>
</evidence>
<dbReference type="Pfam" id="PF00668">
    <property type="entry name" value="Condensation"/>
    <property type="match status" value="4"/>
</dbReference>
<dbReference type="FunFam" id="3.40.50.12780:FF:000012">
    <property type="entry name" value="Non-ribosomal peptide synthetase"/>
    <property type="match status" value="2"/>
</dbReference>
<dbReference type="InterPro" id="IPR042098">
    <property type="entry name" value="TauD-like_sf"/>
</dbReference>
<feature type="domain" description="Carrier" evidence="6">
    <location>
        <begin position="3123"/>
        <end position="3198"/>
    </location>
</feature>
<dbReference type="SUPFAM" id="SSF52777">
    <property type="entry name" value="CoA-dependent acyltransferases"/>
    <property type="match status" value="8"/>
</dbReference>
<protein>
    <recommendedName>
        <fullName evidence="6">Carrier domain-containing protein</fullName>
    </recommendedName>
</protein>